<sequence>MVDKPEKTELTYEYSKRRKYFGKQLLFEDHGPEITVSIPCNPSFYKNYILRNPVHVGTQNTGTMSEHWVNSVRAEYTTSGINHIEGGWPKDINLNDPEAGQRYRRKIEKDDAYIHAVMHLGHLPNIPPVEQSTCQTVNVYREPGAKRAVRSLSWQSDGGARLAAAHADVELMRNNRSPQYSYIWDIDNANAPELVIKPPQPLLDLQYNPRDQHTLVGGMMSGQVGWWDMRKGGEAVTICPPHVAHRDLVRNVLFINSKIGAEFISSSPDGVVKW</sequence>
<evidence type="ECO:0000256" key="4">
    <source>
        <dbReference type="ARBA" id="ARBA00022574"/>
    </source>
</evidence>
<proteinExistence type="inferred from homology"/>
<dbReference type="InterPro" id="IPR036322">
    <property type="entry name" value="WD40_repeat_dom_sf"/>
</dbReference>
<dbReference type="STRING" id="104452.A0A0L7KUM3"/>
<evidence type="ECO:0000256" key="10">
    <source>
        <dbReference type="ARBA" id="ARBA00023212"/>
    </source>
</evidence>
<dbReference type="GO" id="GO:0036158">
    <property type="term" value="P:outer dynein arm assembly"/>
    <property type="evidence" value="ECO:0007669"/>
    <property type="project" value="TreeGrafter"/>
</dbReference>
<keyword evidence="4" id="KW-0853">WD repeat</keyword>
<dbReference type="PANTHER" id="PTHR12442">
    <property type="entry name" value="DYNEIN INTERMEDIATE CHAIN"/>
    <property type="match status" value="1"/>
</dbReference>
<comment type="caution">
    <text evidence="12">The sequence shown here is derived from an EMBL/GenBank/DDBJ whole genome shotgun (WGS) entry which is preliminary data.</text>
</comment>
<dbReference type="GO" id="GO:0045503">
    <property type="term" value="F:dynein light chain binding"/>
    <property type="evidence" value="ECO:0007669"/>
    <property type="project" value="TreeGrafter"/>
</dbReference>
<dbReference type="GO" id="GO:0003341">
    <property type="term" value="P:cilium movement"/>
    <property type="evidence" value="ECO:0007669"/>
    <property type="project" value="TreeGrafter"/>
</dbReference>
<evidence type="ECO:0000256" key="11">
    <source>
        <dbReference type="ARBA" id="ARBA00023273"/>
    </source>
</evidence>
<organism evidence="12 13">
    <name type="scientific">Operophtera brumata</name>
    <name type="common">Winter moth</name>
    <name type="synonym">Phalaena brumata</name>
    <dbReference type="NCBI Taxonomy" id="104452"/>
    <lineage>
        <taxon>Eukaryota</taxon>
        <taxon>Metazoa</taxon>
        <taxon>Ecdysozoa</taxon>
        <taxon>Arthropoda</taxon>
        <taxon>Hexapoda</taxon>
        <taxon>Insecta</taxon>
        <taxon>Pterygota</taxon>
        <taxon>Neoptera</taxon>
        <taxon>Endopterygota</taxon>
        <taxon>Lepidoptera</taxon>
        <taxon>Glossata</taxon>
        <taxon>Ditrysia</taxon>
        <taxon>Geometroidea</taxon>
        <taxon>Geometridae</taxon>
        <taxon>Larentiinae</taxon>
        <taxon>Operophtera</taxon>
    </lineage>
</organism>
<evidence type="ECO:0000256" key="3">
    <source>
        <dbReference type="ARBA" id="ARBA00022490"/>
    </source>
</evidence>
<keyword evidence="11" id="KW-0966">Cell projection</keyword>
<evidence type="ECO:0000313" key="12">
    <source>
        <dbReference type="EMBL" id="KOB66756.1"/>
    </source>
</evidence>
<keyword evidence="13" id="KW-1185">Reference proteome</keyword>
<protein>
    <submittedName>
        <fullName evidence="12">Putative dynein intermediate chain 3, ciliary</fullName>
    </submittedName>
</protein>
<dbReference type="SUPFAM" id="SSF50978">
    <property type="entry name" value="WD40 repeat-like"/>
    <property type="match status" value="1"/>
</dbReference>
<evidence type="ECO:0000256" key="9">
    <source>
        <dbReference type="ARBA" id="ARBA00023175"/>
    </source>
</evidence>
<evidence type="ECO:0000256" key="8">
    <source>
        <dbReference type="ARBA" id="ARBA00023069"/>
    </source>
</evidence>
<evidence type="ECO:0000313" key="13">
    <source>
        <dbReference type="Proteomes" id="UP000037510"/>
    </source>
</evidence>
<keyword evidence="5" id="KW-0493">Microtubule</keyword>
<evidence type="ECO:0000256" key="7">
    <source>
        <dbReference type="ARBA" id="ARBA00023017"/>
    </source>
</evidence>
<dbReference type="EMBL" id="JTDY01005680">
    <property type="protein sequence ID" value="KOB66756.1"/>
    <property type="molecule type" value="Genomic_DNA"/>
</dbReference>
<accession>A0A0L7KUM3</accession>
<keyword evidence="10" id="KW-0206">Cytoskeleton</keyword>
<dbReference type="GO" id="GO:0045504">
    <property type="term" value="F:dynein heavy chain binding"/>
    <property type="evidence" value="ECO:0007669"/>
    <property type="project" value="TreeGrafter"/>
</dbReference>
<keyword evidence="8" id="KW-0969">Cilium</keyword>
<dbReference type="InterPro" id="IPR050687">
    <property type="entry name" value="Dynein_IC"/>
</dbReference>
<evidence type="ECO:0000256" key="5">
    <source>
        <dbReference type="ARBA" id="ARBA00022701"/>
    </source>
</evidence>
<dbReference type="Proteomes" id="UP000037510">
    <property type="component" value="Unassembled WGS sequence"/>
</dbReference>
<keyword evidence="6" id="KW-0677">Repeat</keyword>
<evidence type="ECO:0000256" key="6">
    <source>
        <dbReference type="ARBA" id="ARBA00022737"/>
    </source>
</evidence>
<gene>
    <name evidence="12" type="ORF">OBRU01_20468</name>
</gene>
<evidence type="ECO:0000256" key="2">
    <source>
        <dbReference type="ARBA" id="ARBA00011059"/>
    </source>
</evidence>
<dbReference type="Gene3D" id="2.130.10.10">
    <property type="entry name" value="YVTN repeat-like/Quinoprotein amine dehydrogenase"/>
    <property type="match status" value="1"/>
</dbReference>
<dbReference type="GO" id="GO:0036157">
    <property type="term" value="C:outer dynein arm"/>
    <property type="evidence" value="ECO:0007669"/>
    <property type="project" value="TreeGrafter"/>
</dbReference>
<evidence type="ECO:0000256" key="1">
    <source>
        <dbReference type="ARBA" id="ARBA00004430"/>
    </source>
</evidence>
<dbReference type="PANTHER" id="PTHR12442:SF7">
    <property type="entry name" value="DYNEIN AXONEMAL INTERMEDIATE CHAIN 2"/>
    <property type="match status" value="1"/>
</dbReference>
<comment type="subcellular location">
    <subcellularLocation>
        <location evidence="1">Cytoplasm</location>
        <location evidence="1">Cytoskeleton</location>
        <location evidence="1">Cilium axoneme</location>
    </subcellularLocation>
</comment>
<keyword evidence="3" id="KW-0963">Cytoplasm</keyword>
<reference evidence="12 13" key="1">
    <citation type="journal article" date="2015" name="Genome Biol. Evol.">
        <title>The genome of winter moth (Operophtera brumata) provides a genomic perspective on sexual dimorphism and phenology.</title>
        <authorList>
            <person name="Derks M.F."/>
            <person name="Smit S."/>
            <person name="Salis L."/>
            <person name="Schijlen E."/>
            <person name="Bossers A."/>
            <person name="Mateman C."/>
            <person name="Pijl A.S."/>
            <person name="de Ridder D."/>
            <person name="Groenen M.A."/>
            <person name="Visser M.E."/>
            <person name="Megens H.J."/>
        </authorList>
    </citation>
    <scope>NUCLEOTIDE SEQUENCE [LARGE SCALE GENOMIC DNA]</scope>
    <source>
        <strain evidence="12">WM2013NL</strain>
        <tissue evidence="12">Head and thorax</tissue>
    </source>
</reference>
<dbReference type="AlphaFoldDB" id="A0A0L7KUM3"/>
<dbReference type="GO" id="GO:0005874">
    <property type="term" value="C:microtubule"/>
    <property type="evidence" value="ECO:0007669"/>
    <property type="project" value="UniProtKB-KW"/>
</dbReference>
<name>A0A0L7KUM3_OPEBR</name>
<dbReference type="InterPro" id="IPR015943">
    <property type="entry name" value="WD40/YVTN_repeat-like_dom_sf"/>
</dbReference>
<keyword evidence="7" id="KW-0243">Dynein</keyword>
<keyword evidence="9" id="KW-0505">Motor protein</keyword>
<comment type="similarity">
    <text evidence="2">Belongs to the dynein intermediate chain family.</text>
</comment>